<feature type="transmembrane region" description="Helical" evidence="5">
    <location>
        <begin position="39"/>
        <end position="57"/>
    </location>
</feature>
<sequence length="287" mass="31151">MTATLLRVLGASRPLSWVNTAFPFLAAYLVTGGGMDTRFYLGTFFFLIPYNIAMYGVNDVFDFASDILNPRKGGVEGTVLAREHHRTLLWAAAISCLPFVVYLYAVGTRASGVWLTISLFALLAYSVPGLRFEARPFLDSVTSSVHFVSPALIAGTMCPGGVNAWFTWCMVAFFLWGMASHALGAIQDVTADRQGGLSSIATVLGAGTTARLATVQYLVAALILFLLPRPSWIAGLVILPYAVNSARFWTITDATCTRARSGWSFFLYINFVAGAVLSITMLWVGLR</sequence>
<evidence type="ECO:0000256" key="3">
    <source>
        <dbReference type="ARBA" id="ARBA00022989"/>
    </source>
</evidence>
<evidence type="ECO:0000256" key="2">
    <source>
        <dbReference type="ARBA" id="ARBA00022692"/>
    </source>
</evidence>
<keyword evidence="4 5" id="KW-0472">Membrane</keyword>
<dbReference type="GO" id="GO:0016020">
    <property type="term" value="C:membrane"/>
    <property type="evidence" value="ECO:0007669"/>
    <property type="project" value="UniProtKB-SubCell"/>
</dbReference>
<keyword evidence="2 5" id="KW-0812">Transmembrane</keyword>
<feature type="transmembrane region" description="Helical" evidence="5">
    <location>
        <begin position="15"/>
        <end position="32"/>
    </location>
</feature>
<reference evidence="6" key="1">
    <citation type="submission" date="2020-12" db="EMBL/GenBank/DDBJ databases">
        <title>Genome public.</title>
        <authorList>
            <person name="Sun Q."/>
        </authorList>
    </citation>
    <scope>NUCLEOTIDE SEQUENCE</scope>
    <source>
        <strain evidence="6">CCM 8863</strain>
    </source>
</reference>
<name>A0A934M723_9CORY</name>
<proteinExistence type="predicted"/>
<dbReference type="Pfam" id="PF01040">
    <property type="entry name" value="UbiA"/>
    <property type="match status" value="1"/>
</dbReference>
<evidence type="ECO:0000256" key="4">
    <source>
        <dbReference type="ARBA" id="ARBA00023136"/>
    </source>
</evidence>
<keyword evidence="3 5" id="KW-1133">Transmembrane helix</keyword>
<dbReference type="NCBIfam" id="NF009608">
    <property type="entry name" value="PRK13105.1"/>
    <property type="match status" value="1"/>
</dbReference>
<evidence type="ECO:0000256" key="5">
    <source>
        <dbReference type="SAM" id="Phobius"/>
    </source>
</evidence>
<feature type="transmembrane region" description="Helical" evidence="5">
    <location>
        <begin position="217"/>
        <end position="243"/>
    </location>
</feature>
<dbReference type="RefSeq" id="WP_198738160.1">
    <property type="nucleotide sequence ID" value="NZ_JAEIOS010000011.1"/>
</dbReference>
<organism evidence="6 7">
    <name type="scientific">Corynebacterium meridianum</name>
    <dbReference type="NCBI Taxonomy" id="2765363"/>
    <lineage>
        <taxon>Bacteria</taxon>
        <taxon>Bacillati</taxon>
        <taxon>Actinomycetota</taxon>
        <taxon>Actinomycetes</taxon>
        <taxon>Mycobacteriales</taxon>
        <taxon>Corynebacteriaceae</taxon>
        <taxon>Corynebacterium</taxon>
    </lineage>
</organism>
<dbReference type="CDD" id="cd13966">
    <property type="entry name" value="PT_UbiA_4"/>
    <property type="match status" value="1"/>
</dbReference>
<feature type="transmembrane region" description="Helical" evidence="5">
    <location>
        <begin position="88"/>
        <end position="106"/>
    </location>
</feature>
<protein>
    <submittedName>
        <fullName evidence="6">Prenyltransferase</fullName>
    </submittedName>
</protein>
<gene>
    <name evidence="6" type="ORF">JDV75_05165</name>
</gene>
<dbReference type="GO" id="GO:0016765">
    <property type="term" value="F:transferase activity, transferring alkyl or aryl (other than methyl) groups"/>
    <property type="evidence" value="ECO:0007669"/>
    <property type="project" value="InterPro"/>
</dbReference>
<feature type="transmembrane region" description="Helical" evidence="5">
    <location>
        <begin position="152"/>
        <end position="176"/>
    </location>
</feature>
<evidence type="ECO:0000256" key="1">
    <source>
        <dbReference type="ARBA" id="ARBA00004141"/>
    </source>
</evidence>
<feature type="transmembrane region" description="Helical" evidence="5">
    <location>
        <begin position="263"/>
        <end position="286"/>
    </location>
</feature>
<dbReference type="Gene3D" id="1.20.120.1780">
    <property type="entry name" value="UbiA prenyltransferase"/>
    <property type="match status" value="1"/>
</dbReference>
<evidence type="ECO:0000313" key="6">
    <source>
        <dbReference type="EMBL" id="MBI8989149.1"/>
    </source>
</evidence>
<dbReference type="AlphaFoldDB" id="A0A934M723"/>
<feature type="transmembrane region" description="Helical" evidence="5">
    <location>
        <begin position="113"/>
        <end position="132"/>
    </location>
</feature>
<evidence type="ECO:0000313" key="7">
    <source>
        <dbReference type="Proteomes" id="UP000645966"/>
    </source>
</evidence>
<keyword evidence="7" id="KW-1185">Reference proteome</keyword>
<dbReference type="InterPro" id="IPR000537">
    <property type="entry name" value="UbiA_prenyltransferase"/>
</dbReference>
<comment type="subcellular location">
    <subcellularLocation>
        <location evidence="1">Membrane</location>
        <topology evidence="1">Multi-pass membrane protein</topology>
    </subcellularLocation>
</comment>
<dbReference type="EMBL" id="JAEIOS010000011">
    <property type="protein sequence ID" value="MBI8989149.1"/>
    <property type="molecule type" value="Genomic_DNA"/>
</dbReference>
<dbReference type="Proteomes" id="UP000645966">
    <property type="component" value="Unassembled WGS sequence"/>
</dbReference>
<accession>A0A934M723</accession>
<comment type="caution">
    <text evidence="6">The sequence shown here is derived from an EMBL/GenBank/DDBJ whole genome shotgun (WGS) entry which is preliminary data.</text>
</comment>